<accession>A0A0G0ZT55</accession>
<dbReference type="AlphaFoldDB" id="A0A0G0ZT55"/>
<proteinExistence type="predicted"/>
<gene>
    <name evidence="2" type="ORF">UU85_C0006G0029</name>
</gene>
<name>A0A0G0ZT55_9BACT</name>
<keyword evidence="1" id="KW-0175">Coiled coil</keyword>
<evidence type="ECO:0000256" key="1">
    <source>
        <dbReference type="SAM" id="Coils"/>
    </source>
</evidence>
<comment type="caution">
    <text evidence="2">The sequence shown here is derived from an EMBL/GenBank/DDBJ whole genome shotgun (WGS) entry which is preliminary data.</text>
</comment>
<protein>
    <submittedName>
        <fullName evidence="2">Uncharacterized protein</fullName>
    </submittedName>
</protein>
<reference evidence="2 3" key="1">
    <citation type="journal article" date="2015" name="Nature">
        <title>rRNA introns, odd ribosomes, and small enigmatic genomes across a large radiation of phyla.</title>
        <authorList>
            <person name="Brown C.T."/>
            <person name="Hug L.A."/>
            <person name="Thomas B.C."/>
            <person name="Sharon I."/>
            <person name="Castelle C.J."/>
            <person name="Singh A."/>
            <person name="Wilkins M.J."/>
            <person name="Williams K.H."/>
            <person name="Banfield J.F."/>
        </authorList>
    </citation>
    <scope>NUCLEOTIDE SEQUENCE [LARGE SCALE GENOMIC DNA]</scope>
</reference>
<evidence type="ECO:0000313" key="2">
    <source>
        <dbReference type="EMBL" id="KKS25161.1"/>
    </source>
</evidence>
<organism evidence="2 3">
    <name type="scientific">Candidatus Wolfebacteria bacterium GW2011_GWA2_42_10</name>
    <dbReference type="NCBI Taxonomy" id="1619004"/>
    <lineage>
        <taxon>Bacteria</taxon>
        <taxon>Candidatus Wolfeibacteriota</taxon>
    </lineage>
</organism>
<dbReference type="EMBL" id="LCCF01000006">
    <property type="protein sequence ID" value="KKS25161.1"/>
    <property type="molecule type" value="Genomic_DNA"/>
</dbReference>
<dbReference type="Proteomes" id="UP000034256">
    <property type="component" value="Unassembled WGS sequence"/>
</dbReference>
<feature type="coiled-coil region" evidence="1">
    <location>
        <begin position="217"/>
        <end position="244"/>
    </location>
</feature>
<sequence length="321" mass="36796">MAAGTQSQAPEARVYDVSGLLKLAIRFVGLGLTGQDISLGRHVRELPTRTIRGFRSEMALQVINGHVAIDAFEMLFGSDDTRILCIVKNLCEHFQYELSNYTLDNLLTLWEYSFRRRNGLTPELCQDAKRLRQFIQERGRGHQIERINRGLASARDESWQRPIVEHFLNLPEPDRKNEVAALKSQLAYTVRGFADARPVLDEISACKKNQSDVSGKMASLDTELKKLRKRRMELEKKLVECKASSDPVVRRRIRGATRSLTICRRRATDIEERQAKLNATIGKPARRVRGLRSELITRFGPVVNEFVRTHSRIREMRGRKS</sequence>
<evidence type="ECO:0000313" key="3">
    <source>
        <dbReference type="Proteomes" id="UP000034256"/>
    </source>
</evidence>